<dbReference type="AlphaFoldDB" id="A0AAD6V702"/>
<evidence type="ECO:0000313" key="2">
    <source>
        <dbReference type="Proteomes" id="UP001219525"/>
    </source>
</evidence>
<name>A0AAD6V702_9AGAR</name>
<organism evidence="1 2">
    <name type="scientific">Mycena pura</name>
    <dbReference type="NCBI Taxonomy" id="153505"/>
    <lineage>
        <taxon>Eukaryota</taxon>
        <taxon>Fungi</taxon>
        <taxon>Dikarya</taxon>
        <taxon>Basidiomycota</taxon>
        <taxon>Agaricomycotina</taxon>
        <taxon>Agaricomycetes</taxon>
        <taxon>Agaricomycetidae</taxon>
        <taxon>Agaricales</taxon>
        <taxon>Marasmiineae</taxon>
        <taxon>Mycenaceae</taxon>
        <taxon>Mycena</taxon>
    </lineage>
</organism>
<keyword evidence="2" id="KW-1185">Reference proteome</keyword>
<dbReference type="Proteomes" id="UP001219525">
    <property type="component" value="Unassembled WGS sequence"/>
</dbReference>
<gene>
    <name evidence="1" type="ORF">GGX14DRAFT_459591</name>
</gene>
<accession>A0AAD6V702</accession>
<protein>
    <submittedName>
        <fullName evidence="1">Uncharacterized protein</fullName>
    </submittedName>
</protein>
<feature type="non-terminal residue" evidence="1">
    <location>
        <position position="1"/>
    </location>
</feature>
<proteinExistence type="predicted"/>
<sequence length="180" mass="20611">IQRLEENMVVSACDFYSDLCLNLPYIKQLHIIAGESGAYLAVRMIDFFVKHGDAFLWNTRQFDREWGDFLVSGREFNEKNDRSNLIGNVLLICPSLPSPFGFAKFMWGLLEPLFYARTQLKPASGRVMLVSIEQPRTSQLMEINLNPDTVRVVKLSDVKCELSAIYSTMPQRCIAIDRPK</sequence>
<feature type="non-terminal residue" evidence="1">
    <location>
        <position position="180"/>
    </location>
</feature>
<dbReference type="EMBL" id="JARJCW010000046">
    <property type="protein sequence ID" value="KAJ7204752.1"/>
    <property type="molecule type" value="Genomic_DNA"/>
</dbReference>
<evidence type="ECO:0000313" key="1">
    <source>
        <dbReference type="EMBL" id="KAJ7204752.1"/>
    </source>
</evidence>
<reference evidence="1" key="1">
    <citation type="submission" date="2023-03" db="EMBL/GenBank/DDBJ databases">
        <title>Massive genome expansion in bonnet fungi (Mycena s.s.) driven by repeated elements and novel gene families across ecological guilds.</title>
        <authorList>
            <consortium name="Lawrence Berkeley National Laboratory"/>
            <person name="Harder C.B."/>
            <person name="Miyauchi S."/>
            <person name="Viragh M."/>
            <person name="Kuo A."/>
            <person name="Thoen E."/>
            <person name="Andreopoulos B."/>
            <person name="Lu D."/>
            <person name="Skrede I."/>
            <person name="Drula E."/>
            <person name="Henrissat B."/>
            <person name="Morin E."/>
            <person name="Kohler A."/>
            <person name="Barry K."/>
            <person name="LaButti K."/>
            <person name="Morin E."/>
            <person name="Salamov A."/>
            <person name="Lipzen A."/>
            <person name="Mereny Z."/>
            <person name="Hegedus B."/>
            <person name="Baldrian P."/>
            <person name="Stursova M."/>
            <person name="Weitz H."/>
            <person name="Taylor A."/>
            <person name="Grigoriev I.V."/>
            <person name="Nagy L.G."/>
            <person name="Martin F."/>
            <person name="Kauserud H."/>
        </authorList>
    </citation>
    <scope>NUCLEOTIDE SEQUENCE</scope>
    <source>
        <strain evidence="1">9144</strain>
    </source>
</reference>
<comment type="caution">
    <text evidence="1">The sequence shown here is derived from an EMBL/GenBank/DDBJ whole genome shotgun (WGS) entry which is preliminary data.</text>
</comment>